<evidence type="ECO:0000313" key="3">
    <source>
        <dbReference type="EMBL" id="RSH80897.1"/>
    </source>
</evidence>
<organism evidence="3 4">
    <name type="scientific">Apiotrichum porosum</name>
    <dbReference type="NCBI Taxonomy" id="105984"/>
    <lineage>
        <taxon>Eukaryota</taxon>
        <taxon>Fungi</taxon>
        <taxon>Dikarya</taxon>
        <taxon>Basidiomycota</taxon>
        <taxon>Agaricomycotina</taxon>
        <taxon>Tremellomycetes</taxon>
        <taxon>Trichosporonales</taxon>
        <taxon>Trichosporonaceae</taxon>
        <taxon>Apiotrichum</taxon>
    </lineage>
</organism>
<evidence type="ECO:0000256" key="1">
    <source>
        <dbReference type="SAM" id="MobiDB-lite"/>
    </source>
</evidence>
<dbReference type="AlphaFoldDB" id="A0A427XPZ7"/>
<dbReference type="GeneID" id="39592868"/>
<reference evidence="3 4" key="1">
    <citation type="submission" date="2018-11" db="EMBL/GenBank/DDBJ databases">
        <title>Genome sequence of Apiotrichum porosum DSM 27194.</title>
        <authorList>
            <person name="Aliyu H."/>
            <person name="Gorte O."/>
            <person name="Ochsenreither K."/>
        </authorList>
    </citation>
    <scope>NUCLEOTIDE SEQUENCE [LARGE SCALE GENOMIC DNA]</scope>
    <source>
        <strain evidence="3 4">DSM 27194</strain>
    </source>
</reference>
<proteinExistence type="predicted"/>
<comment type="caution">
    <text evidence="3">The sequence shown here is derived from an EMBL/GenBank/DDBJ whole genome shotgun (WGS) entry which is preliminary data.</text>
</comment>
<keyword evidence="2" id="KW-0812">Transmembrane</keyword>
<gene>
    <name evidence="3" type="ORF">EHS24_008325</name>
</gene>
<dbReference type="OrthoDB" id="3981028at2759"/>
<sequence>MSTGHRSNRQGAPASSSPALPDQYEVLYNSAVQSFVRRDHVKTQATLARLLALTRSLPRDTQPWYDLTPSTDANAAAHKTSDEWVTKTLKLAMSANASMYSDPPRKNDQMQHLLPPAPPTAMLEHIRDLCVSTYGAPLLPPQLVSTFLLAALKLRPSEPALTFAHNLAENWLADLPDEFILGIASESRGANRKRVEVAREGYLKVVELFVGEVLGREGEWEMARGLLEGDMVMGSKKKEALYRHLRQLQTRPVSQPQSPANSGILPTAASDDSVPPTPTHKGKRSRLSSTSSSSSEATARPAGVTFGDDRLGALRSVSGNAKGKAREAQSEGGDSTVHAPQSEASTAMPLPSKIYVRPSGSGSNGEGDAGPSRNRPRNSVLRSTLAFLPAPLAVRLEELWRSGWLSSVLVPLPIIVVLLLIAHRRQQARNRGAVTTVRDRLRRARMQGLGPWIMLWVKWWMDKVAGIWKLGTTITYM</sequence>
<feature type="compositionally biased region" description="Polar residues" evidence="1">
    <location>
        <begin position="249"/>
        <end position="261"/>
    </location>
</feature>
<protein>
    <submittedName>
        <fullName evidence="3">Uncharacterized protein</fullName>
    </submittedName>
</protein>
<keyword evidence="2" id="KW-1133">Transmembrane helix</keyword>
<evidence type="ECO:0000256" key="2">
    <source>
        <dbReference type="SAM" id="Phobius"/>
    </source>
</evidence>
<feature type="region of interest" description="Disordered" evidence="1">
    <location>
        <begin position="249"/>
        <end position="377"/>
    </location>
</feature>
<feature type="transmembrane region" description="Helical" evidence="2">
    <location>
        <begin position="402"/>
        <end position="422"/>
    </location>
</feature>
<feature type="region of interest" description="Disordered" evidence="1">
    <location>
        <begin position="1"/>
        <end position="20"/>
    </location>
</feature>
<dbReference type="EMBL" id="RSCE01000007">
    <property type="protein sequence ID" value="RSH80897.1"/>
    <property type="molecule type" value="Genomic_DNA"/>
</dbReference>
<dbReference type="STRING" id="105984.A0A427XPZ7"/>
<dbReference type="RefSeq" id="XP_028475616.1">
    <property type="nucleotide sequence ID" value="XM_028623642.1"/>
</dbReference>
<evidence type="ECO:0000313" key="4">
    <source>
        <dbReference type="Proteomes" id="UP000279236"/>
    </source>
</evidence>
<keyword evidence="2" id="KW-0472">Membrane</keyword>
<feature type="compositionally biased region" description="Polar residues" evidence="1">
    <location>
        <begin position="1"/>
        <end position="18"/>
    </location>
</feature>
<keyword evidence="4" id="KW-1185">Reference proteome</keyword>
<name>A0A427XPZ7_9TREE</name>
<dbReference type="Proteomes" id="UP000279236">
    <property type="component" value="Unassembled WGS sequence"/>
</dbReference>
<accession>A0A427XPZ7</accession>